<organism evidence="1 2">
    <name type="scientific">Paractinoplanes aksuensis</name>
    <dbReference type="NCBI Taxonomy" id="2939490"/>
    <lineage>
        <taxon>Bacteria</taxon>
        <taxon>Bacillati</taxon>
        <taxon>Actinomycetota</taxon>
        <taxon>Actinomycetes</taxon>
        <taxon>Micromonosporales</taxon>
        <taxon>Micromonosporaceae</taxon>
        <taxon>Paractinoplanes</taxon>
    </lineage>
</organism>
<evidence type="ECO:0000313" key="1">
    <source>
        <dbReference type="EMBL" id="MCO8274000.1"/>
    </source>
</evidence>
<keyword evidence="2" id="KW-1185">Reference proteome</keyword>
<evidence type="ECO:0000313" key="2">
    <source>
        <dbReference type="Proteomes" id="UP001523369"/>
    </source>
</evidence>
<accession>A0ABT1DVL5</accession>
<reference evidence="1 2" key="1">
    <citation type="submission" date="2022-06" db="EMBL/GenBank/DDBJ databases">
        <title>New Species of the Genus Actinoplanes, ActinopZanes ferrugineus.</title>
        <authorList>
            <person name="Ding P."/>
        </authorList>
    </citation>
    <scope>NUCLEOTIDE SEQUENCE [LARGE SCALE GENOMIC DNA]</scope>
    <source>
        <strain evidence="1 2">TRM88003</strain>
    </source>
</reference>
<gene>
    <name evidence="1" type="ORF">M1L60_25705</name>
</gene>
<protein>
    <submittedName>
        <fullName evidence="1">Uncharacterized protein</fullName>
    </submittedName>
</protein>
<dbReference type="EMBL" id="JAMYJR010000028">
    <property type="protein sequence ID" value="MCO8274000.1"/>
    <property type="molecule type" value="Genomic_DNA"/>
</dbReference>
<name>A0ABT1DVL5_9ACTN</name>
<dbReference type="RefSeq" id="WP_253240077.1">
    <property type="nucleotide sequence ID" value="NZ_JAMYJR010000028.1"/>
</dbReference>
<proteinExistence type="predicted"/>
<dbReference type="Proteomes" id="UP001523369">
    <property type="component" value="Unassembled WGS sequence"/>
</dbReference>
<comment type="caution">
    <text evidence="1">The sequence shown here is derived from an EMBL/GenBank/DDBJ whole genome shotgun (WGS) entry which is preliminary data.</text>
</comment>
<sequence length="112" mass="11921">MAESDVLDVSRLSAGLFVEYLGLTKSGPDVTMVGAGDPPPLCDRLWRGHPGVISEPIPQHVLVTWAGLEETVSSFLIGFSCDDLGLFHGLGVISAEEYETRRARVLAGQAPA</sequence>